<organism evidence="2 3">
    <name type="scientific">Acidovorax benzenivorans</name>
    <dbReference type="NCBI Taxonomy" id="2987520"/>
    <lineage>
        <taxon>Bacteria</taxon>
        <taxon>Pseudomonadati</taxon>
        <taxon>Pseudomonadota</taxon>
        <taxon>Betaproteobacteria</taxon>
        <taxon>Burkholderiales</taxon>
        <taxon>Comamonadaceae</taxon>
        <taxon>Acidovorax</taxon>
    </lineage>
</organism>
<keyword evidence="3" id="KW-1185">Reference proteome</keyword>
<feature type="region of interest" description="Disordered" evidence="1">
    <location>
        <begin position="72"/>
        <end position="96"/>
    </location>
</feature>
<evidence type="ECO:0000313" key="3">
    <source>
        <dbReference type="Proteomes" id="UP001148932"/>
    </source>
</evidence>
<proteinExistence type="predicted"/>
<comment type="caution">
    <text evidence="2">The sequence shown here is derived from an EMBL/GenBank/DDBJ whole genome shotgun (WGS) entry which is preliminary data.</text>
</comment>
<dbReference type="Gene3D" id="1.10.238.160">
    <property type="match status" value="1"/>
</dbReference>
<reference evidence="2" key="1">
    <citation type="submission" date="2022-10" db="EMBL/GenBank/DDBJ databases">
        <title>Description of microaerobic benzene degrading bacteria.</title>
        <authorList>
            <person name="Bedics A."/>
            <person name="Tancsics A."/>
            <person name="Banerjee S."/>
        </authorList>
    </citation>
    <scope>NUCLEOTIDE SEQUENCE</scope>
    <source>
        <strain evidence="2">D2M1</strain>
    </source>
</reference>
<protein>
    <submittedName>
        <fullName evidence="2">AlpA family transcriptional regulator</fullName>
    </submittedName>
</protein>
<sequence length="96" mass="10932">MLFHQTLPKPNTSKAPPAYYRLRDVMRISALSRSTIYRRVAEGRFPAPVHLGGRASAWSSFELQAWIDDPAGYRTATPQPESPPRFQHLQTRQSIP</sequence>
<dbReference type="RefSeq" id="WP_270174444.1">
    <property type="nucleotide sequence ID" value="NZ_JAPCKI010000026.1"/>
</dbReference>
<dbReference type="Proteomes" id="UP001148932">
    <property type="component" value="Unassembled WGS sequence"/>
</dbReference>
<dbReference type="EMBL" id="JAPCKI010000026">
    <property type="protein sequence ID" value="MDD2180606.1"/>
    <property type="molecule type" value="Genomic_DNA"/>
</dbReference>
<dbReference type="InterPro" id="IPR010260">
    <property type="entry name" value="AlpA"/>
</dbReference>
<dbReference type="Pfam" id="PF05930">
    <property type="entry name" value="Phage_AlpA"/>
    <property type="match status" value="1"/>
</dbReference>
<evidence type="ECO:0000256" key="1">
    <source>
        <dbReference type="SAM" id="MobiDB-lite"/>
    </source>
</evidence>
<gene>
    <name evidence="2" type="ORF">OIN59_24485</name>
</gene>
<name>A0ABT5S594_9BURK</name>
<accession>A0ABT5S594</accession>
<evidence type="ECO:0000313" key="2">
    <source>
        <dbReference type="EMBL" id="MDD2180606.1"/>
    </source>
</evidence>